<evidence type="ECO:0000256" key="3">
    <source>
        <dbReference type="ARBA" id="ARBA00022490"/>
    </source>
</evidence>
<keyword evidence="5 6" id="KW-0067">ATP-binding</keyword>
<evidence type="ECO:0000256" key="4">
    <source>
        <dbReference type="ARBA" id="ARBA00022741"/>
    </source>
</evidence>
<dbReference type="FunFam" id="3.40.50.300:FF:001054">
    <property type="entry name" value="ATPase, AAA family, putative"/>
    <property type="match status" value="1"/>
</dbReference>
<evidence type="ECO:0000256" key="1">
    <source>
        <dbReference type="ARBA" id="ARBA00004496"/>
    </source>
</evidence>
<evidence type="ECO:0000256" key="5">
    <source>
        <dbReference type="ARBA" id="ARBA00022840"/>
    </source>
</evidence>
<comment type="caution">
    <text evidence="8">The sequence shown here is derived from an EMBL/GenBank/DDBJ whole genome shotgun (WGS) entry which is preliminary data.</text>
</comment>
<feature type="domain" description="AAA+ ATPase" evidence="7">
    <location>
        <begin position="29"/>
        <end position="157"/>
    </location>
</feature>
<dbReference type="InterPro" id="IPR027417">
    <property type="entry name" value="P-loop_NTPase"/>
</dbReference>
<dbReference type="PANTHER" id="PTHR23077:SF171">
    <property type="entry name" value="NUCLEAR VALOSIN-CONTAINING PROTEIN-LIKE"/>
    <property type="match status" value="1"/>
</dbReference>
<keyword evidence="3" id="KW-0963">Cytoplasm</keyword>
<organism evidence="8 9">
    <name type="scientific">Mucor lusitanicus CBS 277.49</name>
    <dbReference type="NCBI Taxonomy" id="747725"/>
    <lineage>
        <taxon>Eukaryota</taxon>
        <taxon>Fungi</taxon>
        <taxon>Fungi incertae sedis</taxon>
        <taxon>Mucoromycota</taxon>
        <taxon>Mucoromycotina</taxon>
        <taxon>Mucoromycetes</taxon>
        <taxon>Mucorales</taxon>
        <taxon>Mucorineae</taxon>
        <taxon>Mucoraceae</taxon>
        <taxon>Mucor</taxon>
    </lineage>
</organism>
<dbReference type="PROSITE" id="PS00674">
    <property type="entry name" value="AAA"/>
    <property type="match status" value="1"/>
</dbReference>
<dbReference type="Proteomes" id="UP000077051">
    <property type="component" value="Unassembled WGS sequence"/>
</dbReference>
<evidence type="ECO:0000256" key="6">
    <source>
        <dbReference type="RuleBase" id="RU003651"/>
    </source>
</evidence>
<dbReference type="GO" id="GO:0016887">
    <property type="term" value="F:ATP hydrolysis activity"/>
    <property type="evidence" value="ECO:0007669"/>
    <property type="project" value="InterPro"/>
</dbReference>
<dbReference type="Pfam" id="PF17862">
    <property type="entry name" value="AAA_lid_3"/>
    <property type="match status" value="1"/>
</dbReference>
<accession>A0A168HSF4</accession>
<keyword evidence="9" id="KW-1185">Reference proteome</keyword>
<dbReference type="InterPro" id="IPR003593">
    <property type="entry name" value="AAA+_ATPase"/>
</dbReference>
<dbReference type="InterPro" id="IPR025662">
    <property type="entry name" value="Sigma_54_int_dom_ATP-bd_1"/>
</dbReference>
<dbReference type="Pfam" id="PF00004">
    <property type="entry name" value="AAA"/>
    <property type="match status" value="2"/>
</dbReference>
<dbReference type="SMART" id="SM00382">
    <property type="entry name" value="AAA"/>
    <property type="match status" value="2"/>
</dbReference>
<dbReference type="InterPro" id="IPR050168">
    <property type="entry name" value="AAA_ATPase_domain"/>
</dbReference>
<dbReference type="InterPro" id="IPR003959">
    <property type="entry name" value="ATPase_AAA_core"/>
</dbReference>
<evidence type="ECO:0000313" key="9">
    <source>
        <dbReference type="Proteomes" id="UP000077051"/>
    </source>
</evidence>
<dbReference type="STRING" id="747725.A0A168HSF4"/>
<name>A0A168HSF4_MUCCL</name>
<dbReference type="EMBL" id="AMYB01000008">
    <property type="protein sequence ID" value="OAC99127.1"/>
    <property type="molecule type" value="Genomic_DNA"/>
</dbReference>
<comment type="subcellular location">
    <subcellularLocation>
        <location evidence="1">Cytoplasm</location>
    </subcellularLocation>
</comment>
<evidence type="ECO:0000256" key="2">
    <source>
        <dbReference type="ARBA" id="ARBA00006914"/>
    </source>
</evidence>
<dbReference type="InterPro" id="IPR041569">
    <property type="entry name" value="AAA_lid_3"/>
</dbReference>
<dbReference type="GO" id="GO:0005737">
    <property type="term" value="C:cytoplasm"/>
    <property type="evidence" value="ECO:0007669"/>
    <property type="project" value="UniProtKB-SubCell"/>
</dbReference>
<keyword evidence="4 6" id="KW-0547">Nucleotide-binding</keyword>
<dbReference type="Gene3D" id="1.10.8.60">
    <property type="match status" value="2"/>
</dbReference>
<dbReference type="OrthoDB" id="10254455at2759"/>
<dbReference type="InterPro" id="IPR003960">
    <property type="entry name" value="ATPase_AAA_CS"/>
</dbReference>
<dbReference type="VEuPathDB" id="FungiDB:MUCCIDRAFT_114306"/>
<comment type="similarity">
    <text evidence="2 6">Belongs to the AAA ATPase family.</text>
</comment>
<protein>
    <recommendedName>
        <fullName evidence="7">AAA+ ATPase domain-containing protein</fullName>
    </recommendedName>
</protein>
<gene>
    <name evidence="8" type="ORF">MUCCIDRAFT_114306</name>
</gene>
<dbReference type="SUPFAM" id="SSF52540">
    <property type="entry name" value="P-loop containing nucleoside triphosphate hydrolases"/>
    <property type="match status" value="2"/>
</dbReference>
<proteinExistence type="inferred from homology"/>
<feature type="domain" description="AAA+ ATPase" evidence="7">
    <location>
        <begin position="283"/>
        <end position="419"/>
    </location>
</feature>
<dbReference type="PROSITE" id="PS00675">
    <property type="entry name" value="SIGMA54_INTERACT_1"/>
    <property type="match status" value="1"/>
</dbReference>
<dbReference type="AlphaFoldDB" id="A0A168HSF4"/>
<evidence type="ECO:0000259" key="7">
    <source>
        <dbReference type="SMART" id="SM00382"/>
    </source>
</evidence>
<evidence type="ECO:0000313" key="8">
    <source>
        <dbReference type="EMBL" id="OAC99127.1"/>
    </source>
</evidence>
<dbReference type="GO" id="GO:0005524">
    <property type="term" value="F:ATP binding"/>
    <property type="evidence" value="ECO:0007669"/>
    <property type="project" value="UniProtKB-KW"/>
</dbReference>
<dbReference type="PANTHER" id="PTHR23077">
    <property type="entry name" value="AAA-FAMILY ATPASE"/>
    <property type="match status" value="1"/>
</dbReference>
<reference evidence="8 9" key="1">
    <citation type="submission" date="2015-06" db="EMBL/GenBank/DDBJ databases">
        <title>Expansion of signal transduction pathways in fungi by whole-genome duplication.</title>
        <authorList>
            <consortium name="DOE Joint Genome Institute"/>
            <person name="Corrochano L.M."/>
            <person name="Kuo A."/>
            <person name="Marcet-Houben M."/>
            <person name="Polaino S."/>
            <person name="Salamov A."/>
            <person name="Villalobos J.M."/>
            <person name="Alvarez M.I."/>
            <person name="Avalos J."/>
            <person name="Benito E.P."/>
            <person name="Benoit I."/>
            <person name="Burger G."/>
            <person name="Camino L.P."/>
            <person name="Canovas D."/>
            <person name="Cerda-Olmedo E."/>
            <person name="Cheng J.-F."/>
            <person name="Dominguez A."/>
            <person name="Elias M."/>
            <person name="Eslava A.P."/>
            <person name="Glaser F."/>
            <person name="Grimwood J."/>
            <person name="Gutierrez G."/>
            <person name="Heitman J."/>
            <person name="Henrissat B."/>
            <person name="Iturriaga E.A."/>
            <person name="Lang B.F."/>
            <person name="Lavin J.L."/>
            <person name="Lee S."/>
            <person name="Li W."/>
            <person name="Lindquist E."/>
            <person name="Lopez-Garcia S."/>
            <person name="Luque E.M."/>
            <person name="Marcos A.T."/>
            <person name="Martin J."/>
            <person name="Mccluskey K."/>
            <person name="Medina H.R."/>
            <person name="Miralles-Duran A."/>
            <person name="Miyazaki A."/>
            <person name="Munoz-Torres E."/>
            <person name="Oguiza J.A."/>
            <person name="Ohm R."/>
            <person name="Olmedo M."/>
            <person name="Orejas M."/>
            <person name="Ortiz-Castellanos L."/>
            <person name="Pisabarro A.G."/>
            <person name="Rodriguez-Romero J."/>
            <person name="Ruiz-Herrera J."/>
            <person name="Ruiz-Vazquez R."/>
            <person name="Sanz C."/>
            <person name="Schackwitz W."/>
            <person name="Schmutz J."/>
            <person name="Shahriari M."/>
            <person name="Shelest E."/>
            <person name="Silva-Franco F."/>
            <person name="Soanes D."/>
            <person name="Syed K."/>
            <person name="Tagua V.G."/>
            <person name="Talbot N.J."/>
            <person name="Thon M."/>
            <person name="De Vries R.P."/>
            <person name="Wiebenga A."/>
            <person name="Yadav J.S."/>
            <person name="Braun E.L."/>
            <person name="Baker S."/>
            <person name="Garre V."/>
            <person name="Horwitz B."/>
            <person name="Torres-Martinez S."/>
            <person name="Idnurm A."/>
            <person name="Herrera-Estrella A."/>
            <person name="Gabaldon T."/>
            <person name="Grigoriev I.V."/>
        </authorList>
    </citation>
    <scope>NUCLEOTIDE SEQUENCE [LARGE SCALE GENOMIC DNA]</scope>
    <source>
        <strain evidence="8 9">CBS 277.49</strain>
    </source>
</reference>
<dbReference type="Gene3D" id="3.40.50.300">
    <property type="entry name" value="P-loop containing nucleotide triphosphate hydrolases"/>
    <property type="match status" value="2"/>
</dbReference>
<sequence length="506" mass="55725">MSYPSLCYGEEGARLTQAFELAFDDNNASPSTILLKGDSGTGKSYIIHHLAHAHHATVYTALLGDLAATQRGQLSQGFKRLVWKASATPKSLLLIEDLDLFFPRHGQSTQDPSLAAMVQSFMQQEKTMLVATTRRPDHIAIDVRTLFQDEISLQIPTPMERRHMLQHTLATHFPTHSDITAHDVEQLSSRAHAFVAADLALWVALAEQEAIKSKRAQVCMEHFEKTFDQIRVSGFQSAAMAEKPDPVYWHDIGGLVAAKNALEESAVWVYKHADAYKRLGIRPSKGVLLFGPPGTGKTLLAKAVATESSANFLPVSIPDLIKGEVGESEKAVSRIFQTAIRCSPCVIFLDELEAIFASRESAGDVGRKLISQFLIEIDHLDKIDQSVILLGATNHPESIDSSILRPGRLDRLVYVGAPNQDERFQILQVLKHKTKLGASVDLEAIASKTEGYTGADLQAVIRKAGLLSLKKQLFEIDQASIELALTFVKPSIIPPDHQDAMQEEEE</sequence>